<comment type="caution">
    <text evidence="2">The sequence shown here is derived from an EMBL/GenBank/DDBJ whole genome shotgun (WGS) entry which is preliminary data.</text>
</comment>
<name>A0A4R6SHC1_LABRH</name>
<keyword evidence="3" id="KW-1185">Reference proteome</keyword>
<dbReference type="RefSeq" id="WP_133849642.1">
    <property type="nucleotide sequence ID" value="NZ_SNXZ01000002.1"/>
</dbReference>
<organism evidence="2 3">
    <name type="scientific">Labedaea rhizosphaerae</name>
    <dbReference type="NCBI Taxonomy" id="598644"/>
    <lineage>
        <taxon>Bacteria</taxon>
        <taxon>Bacillati</taxon>
        <taxon>Actinomycetota</taxon>
        <taxon>Actinomycetes</taxon>
        <taxon>Pseudonocardiales</taxon>
        <taxon>Pseudonocardiaceae</taxon>
        <taxon>Labedaea</taxon>
    </lineage>
</organism>
<protein>
    <recommendedName>
        <fullName evidence="4">PH (Pleckstrin Homology) domain-containing protein</fullName>
    </recommendedName>
</protein>
<evidence type="ECO:0000256" key="1">
    <source>
        <dbReference type="SAM" id="Phobius"/>
    </source>
</evidence>
<reference evidence="2 3" key="1">
    <citation type="submission" date="2019-03" db="EMBL/GenBank/DDBJ databases">
        <title>Genomic Encyclopedia of Type Strains, Phase IV (KMG-IV): sequencing the most valuable type-strain genomes for metagenomic binning, comparative biology and taxonomic classification.</title>
        <authorList>
            <person name="Goeker M."/>
        </authorList>
    </citation>
    <scope>NUCLEOTIDE SEQUENCE [LARGE SCALE GENOMIC DNA]</scope>
    <source>
        <strain evidence="2 3">DSM 45361</strain>
    </source>
</reference>
<dbReference type="Proteomes" id="UP000295444">
    <property type="component" value="Unassembled WGS sequence"/>
</dbReference>
<evidence type="ECO:0000313" key="3">
    <source>
        <dbReference type="Proteomes" id="UP000295444"/>
    </source>
</evidence>
<keyword evidence="1" id="KW-0472">Membrane</keyword>
<proteinExistence type="predicted"/>
<evidence type="ECO:0008006" key="4">
    <source>
        <dbReference type="Google" id="ProtNLM"/>
    </source>
</evidence>
<keyword evidence="1" id="KW-1133">Transmembrane helix</keyword>
<accession>A0A4R6SHC1</accession>
<evidence type="ECO:0000313" key="2">
    <source>
        <dbReference type="EMBL" id="TDQ01007.1"/>
    </source>
</evidence>
<dbReference type="EMBL" id="SNXZ01000002">
    <property type="protein sequence ID" value="TDQ01007.1"/>
    <property type="molecule type" value="Genomic_DNA"/>
</dbReference>
<sequence>MITDLPAGEHALWTGSPVRYPLFDRQDAVLVPFSLVWCGLVVYWTISALKASHGWFFAAWGMLLVALGLYMVVGRLIVRQVKLRKVVYTVTNLRVIIRSSARQEESRYLGQLPPPTVTESSDGSGTIRFGSTSLFHSLRSRRGTAWEDQFVLYAIPQARRVRDLILTATTR</sequence>
<feature type="transmembrane region" description="Helical" evidence="1">
    <location>
        <begin position="29"/>
        <end position="49"/>
    </location>
</feature>
<feature type="transmembrane region" description="Helical" evidence="1">
    <location>
        <begin position="55"/>
        <end position="78"/>
    </location>
</feature>
<dbReference type="AlphaFoldDB" id="A0A4R6SHC1"/>
<gene>
    <name evidence="2" type="ORF">EV186_102874</name>
</gene>
<keyword evidence="1" id="KW-0812">Transmembrane</keyword>
<dbReference type="OrthoDB" id="199424at2"/>